<comment type="caution">
    <text evidence="1">The sequence shown here is derived from an EMBL/GenBank/DDBJ whole genome shotgun (WGS) entry which is preliminary data.</text>
</comment>
<name>A0A9D4C719_DREPO</name>
<reference evidence="1" key="1">
    <citation type="journal article" date="2019" name="bioRxiv">
        <title>The Genome of the Zebra Mussel, Dreissena polymorpha: A Resource for Invasive Species Research.</title>
        <authorList>
            <person name="McCartney M.A."/>
            <person name="Auch B."/>
            <person name="Kono T."/>
            <person name="Mallez S."/>
            <person name="Zhang Y."/>
            <person name="Obille A."/>
            <person name="Becker A."/>
            <person name="Abrahante J.E."/>
            <person name="Garbe J."/>
            <person name="Badalamenti J.P."/>
            <person name="Herman A."/>
            <person name="Mangelson H."/>
            <person name="Liachko I."/>
            <person name="Sullivan S."/>
            <person name="Sone E.D."/>
            <person name="Koren S."/>
            <person name="Silverstein K.A.T."/>
            <person name="Beckman K.B."/>
            <person name="Gohl D.M."/>
        </authorList>
    </citation>
    <scope>NUCLEOTIDE SEQUENCE</scope>
    <source>
        <strain evidence="1">Duluth1</strain>
        <tissue evidence="1">Whole animal</tissue>
    </source>
</reference>
<gene>
    <name evidence="1" type="ORF">DPMN_061062</name>
</gene>
<reference evidence="1" key="2">
    <citation type="submission" date="2020-11" db="EMBL/GenBank/DDBJ databases">
        <authorList>
            <person name="McCartney M.A."/>
            <person name="Auch B."/>
            <person name="Kono T."/>
            <person name="Mallez S."/>
            <person name="Becker A."/>
            <person name="Gohl D.M."/>
            <person name="Silverstein K.A.T."/>
            <person name="Koren S."/>
            <person name="Bechman K.B."/>
            <person name="Herman A."/>
            <person name="Abrahante J.E."/>
            <person name="Garbe J."/>
        </authorList>
    </citation>
    <scope>NUCLEOTIDE SEQUENCE</scope>
    <source>
        <strain evidence="1">Duluth1</strain>
        <tissue evidence="1">Whole animal</tissue>
    </source>
</reference>
<evidence type="ECO:0000313" key="1">
    <source>
        <dbReference type="EMBL" id="KAH3718261.1"/>
    </source>
</evidence>
<evidence type="ECO:0000313" key="2">
    <source>
        <dbReference type="Proteomes" id="UP000828390"/>
    </source>
</evidence>
<accession>A0A9D4C719</accession>
<dbReference type="Proteomes" id="UP000828390">
    <property type="component" value="Unassembled WGS sequence"/>
</dbReference>
<sequence length="78" mass="8768">MSPKTAPHFLYGAQNQRVRPEHDCKTCWSTRASTGDRQTTTACLVLTRHQAQLSAKDCSPGNTKWRSTFRSSEEKLNG</sequence>
<organism evidence="1 2">
    <name type="scientific">Dreissena polymorpha</name>
    <name type="common">Zebra mussel</name>
    <name type="synonym">Mytilus polymorpha</name>
    <dbReference type="NCBI Taxonomy" id="45954"/>
    <lineage>
        <taxon>Eukaryota</taxon>
        <taxon>Metazoa</taxon>
        <taxon>Spiralia</taxon>
        <taxon>Lophotrochozoa</taxon>
        <taxon>Mollusca</taxon>
        <taxon>Bivalvia</taxon>
        <taxon>Autobranchia</taxon>
        <taxon>Heteroconchia</taxon>
        <taxon>Euheterodonta</taxon>
        <taxon>Imparidentia</taxon>
        <taxon>Neoheterodontei</taxon>
        <taxon>Myida</taxon>
        <taxon>Dreissenoidea</taxon>
        <taxon>Dreissenidae</taxon>
        <taxon>Dreissena</taxon>
    </lineage>
</organism>
<dbReference type="AlphaFoldDB" id="A0A9D4C719"/>
<proteinExistence type="predicted"/>
<dbReference type="EMBL" id="JAIWYP010000013">
    <property type="protein sequence ID" value="KAH3718261.1"/>
    <property type="molecule type" value="Genomic_DNA"/>
</dbReference>
<protein>
    <submittedName>
        <fullName evidence="1">Uncharacterized protein</fullName>
    </submittedName>
</protein>
<keyword evidence="2" id="KW-1185">Reference proteome</keyword>